<gene>
    <name evidence="1" type="ORF">S01H1_41440</name>
</gene>
<feature type="non-terminal residue" evidence="1">
    <location>
        <position position="91"/>
    </location>
</feature>
<evidence type="ECO:0000313" key="1">
    <source>
        <dbReference type="EMBL" id="GAF99968.1"/>
    </source>
</evidence>
<organism evidence="1">
    <name type="scientific">marine sediment metagenome</name>
    <dbReference type="NCBI Taxonomy" id="412755"/>
    <lineage>
        <taxon>unclassified sequences</taxon>
        <taxon>metagenomes</taxon>
        <taxon>ecological metagenomes</taxon>
    </lineage>
</organism>
<accession>X0U2I8</accession>
<dbReference type="EMBL" id="BARS01026285">
    <property type="protein sequence ID" value="GAF99968.1"/>
    <property type="molecule type" value="Genomic_DNA"/>
</dbReference>
<reference evidence="1" key="1">
    <citation type="journal article" date="2014" name="Front. Microbiol.">
        <title>High frequency of phylogenetically diverse reductive dehalogenase-homologous genes in deep subseafloor sedimentary metagenomes.</title>
        <authorList>
            <person name="Kawai M."/>
            <person name="Futagami T."/>
            <person name="Toyoda A."/>
            <person name="Takaki Y."/>
            <person name="Nishi S."/>
            <person name="Hori S."/>
            <person name="Arai W."/>
            <person name="Tsubouchi T."/>
            <person name="Morono Y."/>
            <person name="Uchiyama I."/>
            <person name="Ito T."/>
            <person name="Fujiyama A."/>
            <person name="Inagaki F."/>
            <person name="Takami H."/>
        </authorList>
    </citation>
    <scope>NUCLEOTIDE SEQUENCE</scope>
    <source>
        <strain evidence="1">Expedition CK06-06</strain>
    </source>
</reference>
<sequence length="91" mass="9934">MGDGIPAATVSANSLKWVDTTVNKRVFYYIIRAADNSEIESGDSVIADSSRDENIIVVSEDQQAIAVIPEHINGLLYSENNSYGSDLRIVM</sequence>
<proteinExistence type="predicted"/>
<protein>
    <submittedName>
        <fullName evidence="1">Uncharacterized protein</fullName>
    </submittedName>
</protein>
<dbReference type="AlphaFoldDB" id="X0U2I8"/>
<name>X0U2I8_9ZZZZ</name>
<comment type="caution">
    <text evidence="1">The sequence shown here is derived from an EMBL/GenBank/DDBJ whole genome shotgun (WGS) entry which is preliminary data.</text>
</comment>